<feature type="region of interest" description="Disordered" evidence="1">
    <location>
        <begin position="293"/>
        <end position="323"/>
    </location>
</feature>
<name>A0A0C9ULB8_SPHS4</name>
<gene>
    <name evidence="2" type="ORF">M422DRAFT_272704</name>
</gene>
<dbReference type="EMBL" id="KN837377">
    <property type="protein sequence ID" value="KIJ26266.1"/>
    <property type="molecule type" value="Genomic_DNA"/>
</dbReference>
<sequence length="323" mass="36487">MTSAVPTFGGGMKENGWDWLKEIKAHFADARIMMDQARCEYFELKLRSDAARRFEELPEAICTDWKALEGEWKRLYPVRNAYLNTTKDINEFYDLRITDKDLASRTAESSDGDPEWAIAQFTEKLHYLGARVNDASETSKGRHVFRHLPPLIRDRLPAYGARAAHGYHPRDLYRGNTRGWYPCAALYGAQGPELERLCTDLAALDHTYIAKLATQQERIQSQLDSIARFSAQSGNRPQRAIFQPRQPQANFSTFSSNTFNTAQTNSSTPAQFGAQTELQNRTNRPLRTLTSNADFSNTALPNEMTKSATSQVNSSFDTSPEGI</sequence>
<feature type="region of interest" description="Disordered" evidence="1">
    <location>
        <begin position="252"/>
        <end position="271"/>
    </location>
</feature>
<evidence type="ECO:0000313" key="2">
    <source>
        <dbReference type="EMBL" id="KIJ26266.1"/>
    </source>
</evidence>
<feature type="compositionally biased region" description="Low complexity" evidence="1">
    <location>
        <begin position="252"/>
        <end position="268"/>
    </location>
</feature>
<proteinExistence type="predicted"/>
<dbReference type="Proteomes" id="UP000054279">
    <property type="component" value="Unassembled WGS sequence"/>
</dbReference>
<keyword evidence="3" id="KW-1185">Reference proteome</keyword>
<evidence type="ECO:0000256" key="1">
    <source>
        <dbReference type="SAM" id="MobiDB-lite"/>
    </source>
</evidence>
<organism evidence="2 3">
    <name type="scientific">Sphaerobolus stellatus (strain SS14)</name>
    <dbReference type="NCBI Taxonomy" id="990650"/>
    <lineage>
        <taxon>Eukaryota</taxon>
        <taxon>Fungi</taxon>
        <taxon>Dikarya</taxon>
        <taxon>Basidiomycota</taxon>
        <taxon>Agaricomycotina</taxon>
        <taxon>Agaricomycetes</taxon>
        <taxon>Phallomycetidae</taxon>
        <taxon>Geastrales</taxon>
        <taxon>Sphaerobolaceae</taxon>
        <taxon>Sphaerobolus</taxon>
    </lineage>
</organism>
<protein>
    <submittedName>
        <fullName evidence="2">Uncharacterized protein</fullName>
    </submittedName>
</protein>
<accession>A0A0C9ULB8</accession>
<reference evidence="2 3" key="1">
    <citation type="submission" date="2014-06" db="EMBL/GenBank/DDBJ databases">
        <title>Evolutionary Origins and Diversification of the Mycorrhizal Mutualists.</title>
        <authorList>
            <consortium name="DOE Joint Genome Institute"/>
            <consortium name="Mycorrhizal Genomics Consortium"/>
            <person name="Kohler A."/>
            <person name="Kuo A."/>
            <person name="Nagy L.G."/>
            <person name="Floudas D."/>
            <person name="Copeland A."/>
            <person name="Barry K.W."/>
            <person name="Cichocki N."/>
            <person name="Veneault-Fourrey C."/>
            <person name="LaButti K."/>
            <person name="Lindquist E.A."/>
            <person name="Lipzen A."/>
            <person name="Lundell T."/>
            <person name="Morin E."/>
            <person name="Murat C."/>
            <person name="Riley R."/>
            <person name="Ohm R."/>
            <person name="Sun H."/>
            <person name="Tunlid A."/>
            <person name="Henrissat B."/>
            <person name="Grigoriev I.V."/>
            <person name="Hibbett D.S."/>
            <person name="Martin F."/>
        </authorList>
    </citation>
    <scope>NUCLEOTIDE SEQUENCE [LARGE SCALE GENOMIC DNA]</scope>
    <source>
        <strain evidence="2 3">SS14</strain>
    </source>
</reference>
<dbReference type="HOGENOM" id="CLU_860985_0_0_1"/>
<evidence type="ECO:0000313" key="3">
    <source>
        <dbReference type="Proteomes" id="UP000054279"/>
    </source>
</evidence>
<dbReference type="AlphaFoldDB" id="A0A0C9ULB8"/>